<dbReference type="KEGG" id="amic:Ami3637_00595"/>
<evidence type="ECO:0000256" key="1">
    <source>
        <dbReference type="SAM" id="Phobius"/>
    </source>
</evidence>
<evidence type="ECO:0000313" key="2">
    <source>
        <dbReference type="EMBL" id="QHI71083.1"/>
    </source>
</evidence>
<organism evidence="2 3">
    <name type="scientific">Aminipila terrae</name>
    <dbReference type="NCBI Taxonomy" id="2697030"/>
    <lineage>
        <taxon>Bacteria</taxon>
        <taxon>Bacillati</taxon>
        <taxon>Bacillota</taxon>
        <taxon>Clostridia</taxon>
        <taxon>Peptostreptococcales</taxon>
        <taxon>Anaerovoracaceae</taxon>
        <taxon>Aminipila</taxon>
    </lineage>
</organism>
<gene>
    <name evidence="2" type="ORF">Ami3637_00595</name>
</gene>
<sequence length="394" mass="45268">MEHYLLIKVEGFKQQDFISQCMKKGIPLRNLKIKNNIEMTLKIKSDDFDAFKKIGKNKYRISIISEGGYIPLLSAIWNNKARICGIFVFIFIIYFQTLFISEIRVYGYEMFTERQIRECLKEGGLYEGCKKSIDIEKLKLYLYDKIDNVSFVGVNMKGSLAEVKIVEGTINPKKVDKSAPCNVVADKEGYIYRVTPIEGIRAADTGDYVNKGDIIIAGTVPVNSTAYGQPESSVTERYVHAEGKVLARIPYRFVYNQNRYDIIKKPTGKFFYSFDLKIGDKSISTDDIFNPFEVSTVERVKSFKGVRPFPFSFSVSKVNEIELQSHKRSKNEIKKEVNKLVRQKIKEKLPKNTQILNKSLYFTNKKNIIEVAVMIESLQEIGMEQEIIFGENAE</sequence>
<accession>A0A6P1MD81</accession>
<evidence type="ECO:0008006" key="4">
    <source>
        <dbReference type="Google" id="ProtNLM"/>
    </source>
</evidence>
<dbReference type="Proteomes" id="UP000463883">
    <property type="component" value="Chromosome"/>
</dbReference>
<keyword evidence="1" id="KW-0472">Membrane</keyword>
<protein>
    <recommendedName>
        <fullName evidence="4">Sporulation protein YqfD</fullName>
    </recommendedName>
</protein>
<name>A0A6P1MD81_9FIRM</name>
<dbReference type="EMBL" id="CP047591">
    <property type="protein sequence ID" value="QHI71083.1"/>
    <property type="molecule type" value="Genomic_DNA"/>
</dbReference>
<keyword evidence="1" id="KW-1133">Transmembrane helix</keyword>
<proteinExistence type="predicted"/>
<reference evidence="2 3" key="1">
    <citation type="submission" date="2020-01" db="EMBL/GenBank/DDBJ databases">
        <title>Genomic analysis of Aminipila sp. CBA3637.</title>
        <authorList>
            <person name="Kim Y.B."/>
            <person name="Roh S.W."/>
        </authorList>
    </citation>
    <scope>NUCLEOTIDE SEQUENCE [LARGE SCALE GENOMIC DNA]</scope>
    <source>
        <strain evidence="2 3">CBA3637</strain>
    </source>
</reference>
<dbReference type="AlphaFoldDB" id="A0A6P1MD81"/>
<keyword evidence="1" id="KW-0812">Transmembrane</keyword>
<keyword evidence="3" id="KW-1185">Reference proteome</keyword>
<evidence type="ECO:0000313" key="3">
    <source>
        <dbReference type="Proteomes" id="UP000463883"/>
    </source>
</evidence>
<dbReference type="InterPro" id="IPR010690">
    <property type="entry name" value="YqfD"/>
</dbReference>
<dbReference type="RefSeq" id="WP_162360860.1">
    <property type="nucleotide sequence ID" value="NZ_CP047591.1"/>
</dbReference>
<dbReference type="Pfam" id="PF06898">
    <property type="entry name" value="YqfD"/>
    <property type="match status" value="1"/>
</dbReference>
<feature type="transmembrane region" description="Helical" evidence="1">
    <location>
        <begin position="83"/>
        <end position="101"/>
    </location>
</feature>